<feature type="region of interest" description="Disordered" evidence="1">
    <location>
        <begin position="1"/>
        <end position="21"/>
    </location>
</feature>
<organism evidence="2 3">
    <name type="scientific">Lasiosphaeria hispida</name>
    <dbReference type="NCBI Taxonomy" id="260671"/>
    <lineage>
        <taxon>Eukaryota</taxon>
        <taxon>Fungi</taxon>
        <taxon>Dikarya</taxon>
        <taxon>Ascomycota</taxon>
        <taxon>Pezizomycotina</taxon>
        <taxon>Sordariomycetes</taxon>
        <taxon>Sordariomycetidae</taxon>
        <taxon>Sordariales</taxon>
        <taxon>Lasiosphaeriaceae</taxon>
        <taxon>Lasiosphaeria</taxon>
    </lineage>
</organism>
<proteinExistence type="predicted"/>
<sequence length="734" mass="79308">MSERNHLPLSNRGQSRVKASGLRIRTANFSETAPSNARAKGIASADWRRTAIEGASSGSPFQKDAITRNRRSARSSSEISSPFVIEMEDMRPDSFVYYRPKEEKAPWEMIVSAPVPRFSSASSSLSGTNPSEGMPVQFKSIKPMTMNVNGEEITLSNSFVFDVVPVDISSSSSRSSALSESIGELRPVTKLDHIRRSASPDTSLSDALPFDLLEMLDRAKNLFGPKNLPNPTTQRVGSRPAKSRRERNTSQGQSSDSGISGIRPVASETHNAQQELTPNDQTRFRNLISRLRKPQRYPSSEAWGSEVSISDPIATDPAIVAVKVKDGVASLGSAGTTESTRDDVISRSTQLLSRIRTALEQSSGDSGYATGDSGHSQSGGSFTEDLAAHSIRELNHVSSRDSQTKRLNPAAAEFKSTFDRARMPALSPKKITRTPLTNLFPQAAPSFARHMPPGLGLGPSNVGGFERVIPEGTMSPEQMLAFLQRSMPPATFHLAEGGAVPGAIPGLDPILEQIFLSRMANPDMANLPTLGAFGNAASPFGSLAPVTMTPPVNIDQLQGLPGINGFSTFPGTILPSLPAPPGALNPGVSAPTTAPLGPPPAPPYTAPSAPLFGPDRKINRPHFPVTQKPRDHDPIKQQQYEAYLEWRKANEPGYHMKCKMRQAQRVVRQYQQKQHQPVEQCSVNPEWKAIVEKAKAAVGAAAAAAAAEKKKNEELVRNELKTKIQERSEDSARA</sequence>
<evidence type="ECO:0000313" key="2">
    <source>
        <dbReference type="EMBL" id="KAK3360210.1"/>
    </source>
</evidence>
<accession>A0AAJ0HRQ7</accession>
<evidence type="ECO:0000313" key="3">
    <source>
        <dbReference type="Proteomes" id="UP001275084"/>
    </source>
</evidence>
<feature type="region of interest" description="Disordered" evidence="1">
    <location>
        <begin position="222"/>
        <end position="263"/>
    </location>
</feature>
<reference evidence="2" key="1">
    <citation type="journal article" date="2023" name="Mol. Phylogenet. Evol.">
        <title>Genome-scale phylogeny and comparative genomics of the fungal order Sordariales.</title>
        <authorList>
            <person name="Hensen N."/>
            <person name="Bonometti L."/>
            <person name="Westerberg I."/>
            <person name="Brannstrom I.O."/>
            <person name="Guillou S."/>
            <person name="Cros-Aarteil S."/>
            <person name="Calhoun S."/>
            <person name="Haridas S."/>
            <person name="Kuo A."/>
            <person name="Mondo S."/>
            <person name="Pangilinan J."/>
            <person name="Riley R."/>
            <person name="LaButti K."/>
            <person name="Andreopoulos B."/>
            <person name="Lipzen A."/>
            <person name="Chen C."/>
            <person name="Yan M."/>
            <person name="Daum C."/>
            <person name="Ng V."/>
            <person name="Clum A."/>
            <person name="Steindorff A."/>
            <person name="Ohm R.A."/>
            <person name="Martin F."/>
            <person name="Silar P."/>
            <person name="Natvig D.O."/>
            <person name="Lalanne C."/>
            <person name="Gautier V."/>
            <person name="Ament-Velasquez S.L."/>
            <person name="Kruys A."/>
            <person name="Hutchinson M.I."/>
            <person name="Powell A.J."/>
            <person name="Barry K."/>
            <person name="Miller A.N."/>
            <person name="Grigoriev I.V."/>
            <person name="Debuchy R."/>
            <person name="Gladieux P."/>
            <person name="Hiltunen Thoren M."/>
            <person name="Johannesson H."/>
        </authorList>
    </citation>
    <scope>NUCLEOTIDE SEQUENCE</scope>
    <source>
        <strain evidence="2">CBS 955.72</strain>
    </source>
</reference>
<dbReference type="AlphaFoldDB" id="A0AAJ0HRQ7"/>
<feature type="compositionally biased region" description="Low complexity" evidence="1">
    <location>
        <begin position="250"/>
        <end position="262"/>
    </location>
</feature>
<protein>
    <submittedName>
        <fullName evidence="2">Uncharacterized protein</fullName>
    </submittedName>
</protein>
<gene>
    <name evidence="2" type="ORF">B0T25DRAFT_578204</name>
</gene>
<evidence type="ECO:0000256" key="1">
    <source>
        <dbReference type="SAM" id="MobiDB-lite"/>
    </source>
</evidence>
<dbReference type="Proteomes" id="UP001275084">
    <property type="component" value="Unassembled WGS sequence"/>
</dbReference>
<feature type="region of interest" description="Disordered" evidence="1">
    <location>
        <begin position="53"/>
        <end position="73"/>
    </location>
</feature>
<feature type="region of interest" description="Disordered" evidence="1">
    <location>
        <begin position="360"/>
        <end position="382"/>
    </location>
</feature>
<keyword evidence="3" id="KW-1185">Reference proteome</keyword>
<dbReference type="EMBL" id="JAUIQD010000002">
    <property type="protein sequence ID" value="KAK3360210.1"/>
    <property type="molecule type" value="Genomic_DNA"/>
</dbReference>
<name>A0AAJ0HRQ7_9PEZI</name>
<comment type="caution">
    <text evidence="2">The sequence shown here is derived from an EMBL/GenBank/DDBJ whole genome shotgun (WGS) entry which is preliminary data.</text>
</comment>
<reference evidence="2" key="2">
    <citation type="submission" date="2023-06" db="EMBL/GenBank/DDBJ databases">
        <authorList>
            <consortium name="Lawrence Berkeley National Laboratory"/>
            <person name="Haridas S."/>
            <person name="Hensen N."/>
            <person name="Bonometti L."/>
            <person name="Westerberg I."/>
            <person name="Brannstrom I.O."/>
            <person name="Guillou S."/>
            <person name="Cros-Aarteil S."/>
            <person name="Calhoun S."/>
            <person name="Kuo A."/>
            <person name="Mondo S."/>
            <person name="Pangilinan J."/>
            <person name="Riley R."/>
            <person name="Labutti K."/>
            <person name="Andreopoulos B."/>
            <person name="Lipzen A."/>
            <person name="Chen C."/>
            <person name="Yanf M."/>
            <person name="Daum C."/>
            <person name="Ng V."/>
            <person name="Clum A."/>
            <person name="Steindorff A."/>
            <person name="Ohm R."/>
            <person name="Martin F."/>
            <person name="Silar P."/>
            <person name="Natvig D."/>
            <person name="Lalanne C."/>
            <person name="Gautier V."/>
            <person name="Ament-Velasquez S.L."/>
            <person name="Kruys A."/>
            <person name="Hutchinson M.I."/>
            <person name="Powell A.J."/>
            <person name="Barry K."/>
            <person name="Miller A.N."/>
            <person name="Grigoriev I.V."/>
            <person name="Debuchy R."/>
            <person name="Gladieux P."/>
            <person name="Thoren M.H."/>
            <person name="Johannesson H."/>
        </authorList>
    </citation>
    <scope>NUCLEOTIDE SEQUENCE</scope>
    <source>
        <strain evidence="2">CBS 955.72</strain>
    </source>
</reference>